<comment type="caution">
    <text evidence="1">The sequence shown here is derived from an EMBL/GenBank/DDBJ whole genome shotgun (WGS) entry which is preliminary data.</text>
</comment>
<accession>A0A9W4WK64</accession>
<evidence type="ECO:0008006" key="3">
    <source>
        <dbReference type="Google" id="ProtNLM"/>
    </source>
</evidence>
<dbReference type="EMBL" id="CAMGZC010000495">
    <property type="protein sequence ID" value="CAI0647986.1"/>
    <property type="molecule type" value="Genomic_DNA"/>
</dbReference>
<gene>
    <name evidence="1" type="ORF">CGXH109_LOCUS71042</name>
</gene>
<evidence type="ECO:0000313" key="2">
    <source>
        <dbReference type="Proteomes" id="UP001152533"/>
    </source>
</evidence>
<keyword evidence="2" id="KW-1185">Reference proteome</keyword>
<sequence length="280" mass="31522">MSSLHDTQFEVPSYAVGKELALSLHIKITPPYGLSHFPWPWKSQPRIETPIPYSVRTYPSGFDPVRTAPANERMHLSVLETLSGGFEKGPQVVLCRVIQAPSKPTPYHAPLAAGMKIVIKIFDHEYYLHKVTFPGSYTHYQLADQHLSREASALRYMHRAGRDENGNELPGKLRLTGGHNLTPEYYGTWAIALSSEDEWRYAGAVAMEYIDGVSMEDLCTREDEDSMRVYPMTEPQPLYNADENETHGFLDMGENSRLKVLADILSGFVEGYSFGVNHGE</sequence>
<dbReference type="AlphaFoldDB" id="A0A9W4WK64"/>
<reference evidence="1" key="1">
    <citation type="submission" date="2022-08" db="EMBL/GenBank/DDBJ databases">
        <authorList>
            <person name="Giroux E."/>
            <person name="Giroux E."/>
        </authorList>
    </citation>
    <scope>NUCLEOTIDE SEQUENCE</scope>
    <source>
        <strain evidence="1">H1091258</strain>
    </source>
</reference>
<protein>
    <recommendedName>
        <fullName evidence="3">Protein kinase domain-containing protein</fullName>
    </recommendedName>
</protein>
<dbReference type="Proteomes" id="UP001152533">
    <property type="component" value="Unassembled WGS sequence"/>
</dbReference>
<organism evidence="1 2">
    <name type="scientific">Colletotrichum noveboracense</name>
    <dbReference type="NCBI Taxonomy" id="2664923"/>
    <lineage>
        <taxon>Eukaryota</taxon>
        <taxon>Fungi</taxon>
        <taxon>Dikarya</taxon>
        <taxon>Ascomycota</taxon>
        <taxon>Pezizomycotina</taxon>
        <taxon>Sordariomycetes</taxon>
        <taxon>Hypocreomycetidae</taxon>
        <taxon>Glomerellales</taxon>
        <taxon>Glomerellaceae</taxon>
        <taxon>Colletotrichum</taxon>
        <taxon>Colletotrichum gloeosporioides species complex</taxon>
    </lineage>
</organism>
<evidence type="ECO:0000313" key="1">
    <source>
        <dbReference type="EMBL" id="CAI0647986.1"/>
    </source>
</evidence>
<proteinExistence type="predicted"/>
<name>A0A9W4WK64_9PEZI</name>